<protein>
    <submittedName>
        <fullName evidence="2">Uncharacterized protein</fullName>
    </submittedName>
</protein>
<name>A0A4S2KXD6_9HYME</name>
<feature type="non-terminal residue" evidence="2">
    <location>
        <position position="1"/>
    </location>
</feature>
<dbReference type="EMBL" id="QBLH01001146">
    <property type="protein sequence ID" value="TGZ52909.1"/>
    <property type="molecule type" value="Genomic_DNA"/>
</dbReference>
<reference evidence="2 3" key="1">
    <citation type="journal article" date="2019" name="Philos. Trans. R. Soc. Lond., B, Biol. Sci.">
        <title>Ant behaviour and brain gene expression of defending hosts depend on the ecological success of the intruding social parasite.</title>
        <authorList>
            <person name="Kaur R."/>
            <person name="Stoldt M."/>
            <person name="Jongepier E."/>
            <person name="Feldmeyer B."/>
            <person name="Menzel F."/>
            <person name="Bornberg-Bauer E."/>
            <person name="Foitzik S."/>
        </authorList>
    </citation>
    <scope>NUCLEOTIDE SEQUENCE [LARGE SCALE GENOMIC DNA]</scope>
    <source>
        <tissue evidence="2">Whole body</tissue>
    </source>
</reference>
<evidence type="ECO:0000313" key="2">
    <source>
        <dbReference type="EMBL" id="TGZ52909.1"/>
    </source>
</evidence>
<gene>
    <name evidence="2" type="ORF">DBV15_10367</name>
</gene>
<keyword evidence="3" id="KW-1185">Reference proteome</keyword>
<feature type="compositionally biased region" description="Basic residues" evidence="1">
    <location>
        <begin position="152"/>
        <end position="165"/>
    </location>
</feature>
<dbReference type="Proteomes" id="UP000310200">
    <property type="component" value="Unassembled WGS sequence"/>
</dbReference>
<feature type="region of interest" description="Disordered" evidence="1">
    <location>
        <begin position="141"/>
        <end position="165"/>
    </location>
</feature>
<accession>A0A4S2KXD6</accession>
<dbReference type="AlphaFoldDB" id="A0A4S2KXD6"/>
<proteinExistence type="predicted"/>
<evidence type="ECO:0000256" key="1">
    <source>
        <dbReference type="SAM" id="MobiDB-lite"/>
    </source>
</evidence>
<sequence length="209" mass="23759">FYHHFICSCLTVCNRSLIKGRAAVLVDFVLRTDIKLTSLGPDTTLGMVFDLTNRYSSPRCLLLFLNVPHNIFVMSSRLSYRNLLHFLYDPIFANSISENLRIPEPLSFRFLPEGYACAATDRCFLLANCCSSRSGEVRGEAASDLPKEKKEKKEKKRNGRKKKDGKLHCPRVLHQLVLALFLSESLRRDAQSCVGLVHSYPTHIQLTCH</sequence>
<feature type="compositionally biased region" description="Basic and acidic residues" evidence="1">
    <location>
        <begin position="141"/>
        <end position="151"/>
    </location>
</feature>
<evidence type="ECO:0000313" key="3">
    <source>
        <dbReference type="Proteomes" id="UP000310200"/>
    </source>
</evidence>
<organism evidence="2 3">
    <name type="scientific">Temnothorax longispinosus</name>
    <dbReference type="NCBI Taxonomy" id="300112"/>
    <lineage>
        <taxon>Eukaryota</taxon>
        <taxon>Metazoa</taxon>
        <taxon>Ecdysozoa</taxon>
        <taxon>Arthropoda</taxon>
        <taxon>Hexapoda</taxon>
        <taxon>Insecta</taxon>
        <taxon>Pterygota</taxon>
        <taxon>Neoptera</taxon>
        <taxon>Endopterygota</taxon>
        <taxon>Hymenoptera</taxon>
        <taxon>Apocrita</taxon>
        <taxon>Aculeata</taxon>
        <taxon>Formicoidea</taxon>
        <taxon>Formicidae</taxon>
        <taxon>Myrmicinae</taxon>
        <taxon>Temnothorax</taxon>
    </lineage>
</organism>
<comment type="caution">
    <text evidence="2">The sequence shown here is derived from an EMBL/GenBank/DDBJ whole genome shotgun (WGS) entry which is preliminary data.</text>
</comment>